<evidence type="ECO:0000256" key="5">
    <source>
        <dbReference type="ARBA" id="ARBA00023004"/>
    </source>
</evidence>
<keyword evidence="5" id="KW-0408">Iron</keyword>
<feature type="region of interest" description="Disordered" evidence="11">
    <location>
        <begin position="125"/>
        <end position="199"/>
    </location>
</feature>
<feature type="compositionally biased region" description="Polar residues" evidence="11">
    <location>
        <begin position="159"/>
        <end position="173"/>
    </location>
</feature>
<evidence type="ECO:0000313" key="13">
    <source>
        <dbReference type="EMBL" id="OAG43606.1"/>
    </source>
</evidence>
<dbReference type="Pfam" id="PF04082">
    <property type="entry name" value="Fungal_trans"/>
    <property type="match status" value="1"/>
</dbReference>
<proteinExistence type="inferred from homology"/>
<keyword evidence="6" id="KW-0805">Transcription regulation</keyword>
<feature type="region of interest" description="Disordered" evidence="11">
    <location>
        <begin position="64"/>
        <end position="101"/>
    </location>
</feature>
<dbReference type="InterPro" id="IPR007219">
    <property type="entry name" value="XnlR_reg_dom"/>
</dbReference>
<dbReference type="SUPFAM" id="SSF48264">
    <property type="entry name" value="Cytochrome P450"/>
    <property type="match status" value="1"/>
</dbReference>
<dbReference type="Pfam" id="PF00172">
    <property type="entry name" value="Zn_clus"/>
    <property type="match status" value="1"/>
</dbReference>
<dbReference type="InterPro" id="IPR002401">
    <property type="entry name" value="Cyt_P450_E_grp-I"/>
</dbReference>
<evidence type="ECO:0000256" key="7">
    <source>
        <dbReference type="ARBA" id="ARBA00023033"/>
    </source>
</evidence>
<evidence type="ECO:0000256" key="8">
    <source>
        <dbReference type="ARBA" id="ARBA00023125"/>
    </source>
</evidence>
<dbReference type="Pfam" id="PF00067">
    <property type="entry name" value="p450"/>
    <property type="match status" value="1"/>
</dbReference>
<dbReference type="PROSITE" id="PS00463">
    <property type="entry name" value="ZN2_CY6_FUNGAL_1"/>
    <property type="match status" value="1"/>
</dbReference>
<dbReference type="Proteomes" id="UP000077002">
    <property type="component" value="Unassembled WGS sequence"/>
</dbReference>
<evidence type="ECO:0000256" key="2">
    <source>
        <dbReference type="ARBA" id="ARBA00010617"/>
    </source>
</evidence>
<dbReference type="GO" id="GO:0005506">
    <property type="term" value="F:iron ion binding"/>
    <property type="evidence" value="ECO:0007669"/>
    <property type="project" value="InterPro"/>
</dbReference>
<gene>
    <name evidence="13" type="ORF">AYO21_02192</name>
</gene>
<feature type="region of interest" description="Disordered" evidence="11">
    <location>
        <begin position="667"/>
        <end position="689"/>
    </location>
</feature>
<organism evidence="13 14">
    <name type="scientific">Fonsecaea monophora</name>
    <dbReference type="NCBI Taxonomy" id="254056"/>
    <lineage>
        <taxon>Eukaryota</taxon>
        <taxon>Fungi</taxon>
        <taxon>Dikarya</taxon>
        <taxon>Ascomycota</taxon>
        <taxon>Pezizomycotina</taxon>
        <taxon>Eurotiomycetes</taxon>
        <taxon>Chaetothyriomycetidae</taxon>
        <taxon>Chaetothyriales</taxon>
        <taxon>Herpotrichiellaceae</taxon>
        <taxon>Fonsecaea</taxon>
    </lineage>
</organism>
<dbReference type="GO" id="GO:0008270">
    <property type="term" value="F:zinc ion binding"/>
    <property type="evidence" value="ECO:0007669"/>
    <property type="project" value="InterPro"/>
</dbReference>
<dbReference type="Gene3D" id="4.10.240.10">
    <property type="entry name" value="Zn(2)-C6 fungal-type DNA-binding domain"/>
    <property type="match status" value="1"/>
</dbReference>
<keyword evidence="4" id="KW-0560">Oxidoreductase</keyword>
<feature type="domain" description="Zn(2)-C6 fungal-type" evidence="12">
    <location>
        <begin position="28"/>
        <end position="58"/>
    </location>
</feature>
<feature type="compositionally biased region" description="Polar residues" evidence="11">
    <location>
        <begin position="67"/>
        <end position="90"/>
    </location>
</feature>
<keyword evidence="3" id="KW-0479">Metal-binding</keyword>
<keyword evidence="10" id="KW-0539">Nucleus</keyword>
<evidence type="ECO:0000259" key="12">
    <source>
        <dbReference type="PROSITE" id="PS50048"/>
    </source>
</evidence>
<dbReference type="GO" id="GO:0016705">
    <property type="term" value="F:oxidoreductase activity, acting on paired donors, with incorporation or reduction of molecular oxygen"/>
    <property type="evidence" value="ECO:0007669"/>
    <property type="project" value="InterPro"/>
</dbReference>
<comment type="cofactor">
    <cofactor evidence="1">
        <name>heme</name>
        <dbReference type="ChEBI" id="CHEBI:30413"/>
    </cofactor>
</comment>
<dbReference type="GO" id="GO:0000981">
    <property type="term" value="F:DNA-binding transcription factor activity, RNA polymerase II-specific"/>
    <property type="evidence" value="ECO:0007669"/>
    <property type="project" value="InterPro"/>
</dbReference>
<keyword evidence="9" id="KW-0804">Transcription</keyword>
<evidence type="ECO:0000256" key="6">
    <source>
        <dbReference type="ARBA" id="ARBA00023015"/>
    </source>
</evidence>
<dbReference type="InterPro" id="IPR036864">
    <property type="entry name" value="Zn2-C6_fun-type_DNA-bd_sf"/>
</dbReference>
<evidence type="ECO:0000256" key="11">
    <source>
        <dbReference type="SAM" id="MobiDB-lite"/>
    </source>
</evidence>
<comment type="similarity">
    <text evidence="2">Belongs to the cytochrome P450 family.</text>
</comment>
<dbReference type="SMART" id="SM00066">
    <property type="entry name" value="GAL4"/>
    <property type="match status" value="1"/>
</dbReference>
<dbReference type="RefSeq" id="XP_022515558.1">
    <property type="nucleotide sequence ID" value="XM_022652172.1"/>
</dbReference>
<dbReference type="CDD" id="cd12148">
    <property type="entry name" value="fungal_TF_MHR"/>
    <property type="match status" value="1"/>
</dbReference>
<dbReference type="SUPFAM" id="SSF57701">
    <property type="entry name" value="Zn2/Cys6 DNA-binding domain"/>
    <property type="match status" value="1"/>
</dbReference>
<feature type="compositionally biased region" description="Polar residues" evidence="11">
    <location>
        <begin position="138"/>
        <end position="147"/>
    </location>
</feature>
<evidence type="ECO:0000256" key="10">
    <source>
        <dbReference type="ARBA" id="ARBA00023242"/>
    </source>
</evidence>
<name>A0A177FIR7_9EURO</name>
<accession>A0A177FIR7</accession>
<dbReference type="GeneID" id="34597368"/>
<dbReference type="InterPro" id="IPR001138">
    <property type="entry name" value="Zn2Cys6_DnaBD"/>
</dbReference>
<dbReference type="GO" id="GO:0020037">
    <property type="term" value="F:heme binding"/>
    <property type="evidence" value="ECO:0007669"/>
    <property type="project" value="InterPro"/>
</dbReference>
<dbReference type="EMBL" id="LVKK01000009">
    <property type="protein sequence ID" value="OAG43606.1"/>
    <property type="molecule type" value="Genomic_DNA"/>
</dbReference>
<comment type="caution">
    <text evidence="13">The sequence shown here is derived from an EMBL/GenBank/DDBJ whole genome shotgun (WGS) entry which is preliminary data.</text>
</comment>
<dbReference type="PRINTS" id="PR00463">
    <property type="entry name" value="EP450I"/>
</dbReference>
<reference evidence="13 14" key="1">
    <citation type="submission" date="2016-03" db="EMBL/GenBank/DDBJ databases">
        <title>Draft genome sequence of the Fonsecaea monophora CBS 269.37.</title>
        <authorList>
            <person name="Bombassaro A."/>
            <person name="Vinicius W.A."/>
            <person name="De Hoog S."/>
            <person name="Sun J."/>
            <person name="Souza E.M."/>
            <person name="Raittz R.T."/>
            <person name="Costa F."/>
            <person name="Leao A.C."/>
            <person name="Tadra-Sfeir M.Z."/>
            <person name="Baura V."/>
            <person name="Balsanelli E."/>
            <person name="Pedrosa F.O."/>
            <person name="Moreno L.F."/>
            <person name="Steffens M.B."/>
            <person name="Xi L."/>
            <person name="Bocca A.L."/>
            <person name="Felipe M.S."/>
            <person name="Teixeira M."/>
            <person name="Telles Filho F.Q."/>
            <person name="Azevedo C.M."/>
            <person name="Gomes R."/>
            <person name="Vicente V.A."/>
        </authorList>
    </citation>
    <scope>NUCLEOTIDE SEQUENCE [LARGE SCALE GENOMIC DNA]</scope>
    <source>
        <strain evidence="13 14">CBS 269.37</strain>
    </source>
</reference>
<evidence type="ECO:0000256" key="3">
    <source>
        <dbReference type="ARBA" id="ARBA00022723"/>
    </source>
</evidence>
<dbReference type="PANTHER" id="PTHR46300">
    <property type="entry name" value="P450, PUTATIVE (EUROFUNG)-RELATED-RELATED"/>
    <property type="match status" value="1"/>
</dbReference>
<protein>
    <recommendedName>
        <fullName evidence="12">Zn(2)-C6 fungal-type domain-containing protein</fullName>
    </recommendedName>
</protein>
<keyword evidence="7" id="KW-0503">Monooxygenase</keyword>
<dbReference type="InterPro" id="IPR001128">
    <property type="entry name" value="Cyt_P450"/>
</dbReference>
<dbReference type="OrthoDB" id="4108767at2759"/>
<keyword evidence="14" id="KW-1185">Reference proteome</keyword>
<evidence type="ECO:0000313" key="14">
    <source>
        <dbReference type="Proteomes" id="UP000077002"/>
    </source>
</evidence>
<dbReference type="GO" id="GO:0003677">
    <property type="term" value="F:DNA binding"/>
    <property type="evidence" value="ECO:0007669"/>
    <property type="project" value="UniProtKB-KW"/>
</dbReference>
<keyword evidence="8" id="KW-0238">DNA-binding</keyword>
<dbReference type="GO" id="GO:0006351">
    <property type="term" value="P:DNA-templated transcription"/>
    <property type="evidence" value="ECO:0007669"/>
    <property type="project" value="InterPro"/>
</dbReference>
<dbReference type="InterPro" id="IPR050364">
    <property type="entry name" value="Cytochrome_P450_fung"/>
</dbReference>
<sequence length="1036" mass="115851">MAGKAQISTGNPGGIWRQRKYPPTVNRACQRCSRKKIKCDMGRPYCGLCKKVGASCTFPVRQKACRGSTTSPKNPKRNNTASHINDTVDGNGSLHHQGGGDGFDRLTTSFFRVVDSNTLLQGSQESFTSEHQTEESAKVSTHSSSGQRDSRIELPETVSLPSIRSESPPSVRNISLDVQPPSSEFGSSIGHGSAQANEPNGWDIPDEAAVEIINQYFANIQPWLSILHRPIFHEEYMVTAGPEIKHLRPAAELGQAAVFMINGIFSLAARFSTHPYFETTPVQERGRKFARSATLIKDTMINTIEEPTLEFTKGCVLLAYHYITAGELAQGSMLTSICVHYAYDLGLDMVDVRCIGDDGSGEDNLQDVDAWVHMEDLRRLWWAIWELDAFVATISSQTFRINKSSEIKVFLPVSQDHWYSRQPILSSVLDHCPATAWKSLEGCPNQSPHAWCLVAKQVKSLLAIAAGRRHTKVSPTDIHEFETSVCCLKLALPVQFNIQSLYLDRDNFVDGLWIIDIHLMILASETFLARLHSSSPNLSEGYDLYQSSASREHRLRSYLIHIAQVWPSEYIPLTNPIMSCALVIPATLSSQQPEMAPTCLEVTTLVLSHMARYWALGHVVIRLLSAIQEGLNLQSQSLQSKESEMAKRFSTLLPVSPSSTLHDCSIRTQSSPSTQHVGEGATQGEGPPTLPILGNLHQIPFKGAHFKFVEWAKQYGGIFSLKLGPGTAIVITDRRLVRELLDKQSAISSYRPPSYVGNLITGGDHVLIMDASPKWRTMRKQIVQEFTETMCEKKHIDVVNAEAVQMLRDTVIDPEGLMKHPKRFANSIIMSLVFGVRTPDISTPHMHRMFELMEHWSLVMELGSTPPVDFYPFLKWIPERFLGNWLSRANQVKQEMHSLYEDLVEDVIKRRHSLGPRDSMLDRVLDQQDAGKLELTKHQLYFLGGIVIEGGSDTTASGLLAFLKAMVCFPEFQKKAQAEIDRVVGEDRTPQWSDFEKLPYVNQIVKESMRWRPLAGLGVPHALSAGESTLHYVQFL</sequence>
<dbReference type="GO" id="GO:0004497">
    <property type="term" value="F:monooxygenase activity"/>
    <property type="evidence" value="ECO:0007669"/>
    <property type="project" value="UniProtKB-KW"/>
</dbReference>
<dbReference type="AlphaFoldDB" id="A0A177FIR7"/>
<dbReference type="CDD" id="cd00067">
    <property type="entry name" value="GAL4"/>
    <property type="match status" value="1"/>
</dbReference>
<feature type="compositionally biased region" description="Polar residues" evidence="11">
    <location>
        <begin position="667"/>
        <end position="676"/>
    </location>
</feature>
<dbReference type="InterPro" id="IPR036396">
    <property type="entry name" value="Cyt_P450_sf"/>
</dbReference>
<evidence type="ECO:0000256" key="1">
    <source>
        <dbReference type="ARBA" id="ARBA00001971"/>
    </source>
</evidence>
<dbReference type="PANTHER" id="PTHR46300:SF2">
    <property type="entry name" value="CYTOCHROME P450 MONOOXYGENASE ALNH-RELATED"/>
    <property type="match status" value="1"/>
</dbReference>
<evidence type="ECO:0000256" key="9">
    <source>
        <dbReference type="ARBA" id="ARBA00023163"/>
    </source>
</evidence>
<dbReference type="PROSITE" id="PS50048">
    <property type="entry name" value="ZN2_CY6_FUNGAL_2"/>
    <property type="match status" value="1"/>
</dbReference>
<dbReference type="Gene3D" id="1.10.630.10">
    <property type="entry name" value="Cytochrome P450"/>
    <property type="match status" value="1"/>
</dbReference>
<evidence type="ECO:0000256" key="4">
    <source>
        <dbReference type="ARBA" id="ARBA00023002"/>
    </source>
</evidence>